<accession>A0A0E0LLI6</accession>
<dbReference type="STRING" id="4537.A0A0E0LLI6"/>
<sequence>MHAEKNAVVDDDVAVELYPFILKYNDGRVERILHSTFVPASEDPAASRGVATRDVIIDERNGVSARLFLPSGRAAAGGNSSSDDGGRLPVVVYFHGGCFCTESAFGRTYHRYATSLASRAGALVVSVEYRLAPEHPVPAAHDDAWAALRWVASLSDPWLADYADPSRTFVAGDSAGGHIAYRTAVRASHEGGDIEGLIVVQPFFWGPEMLPFEASWDGESVIRPHKVGELWPFVTSGQAGNDDPWIDPSVEEVTSLTCRRALVAVAEKDFLRHRGRLLAARMRGCAWAGGDGHNVTVVESEGEDHGFHLYSPLRATSRKLMESIVQFINQKSSATSPWPAGVLPGLHEYYYSPLHASNGQKMSRGAADSSRILLSVPSRPYLAAFLDEPDMGIVRRGQRSMEISNALTVGQDKSSRRSFGLIFARAKSDYFTAFKNPLLSASVSGITMAKNFL</sequence>
<dbReference type="eggNOG" id="KOG1515">
    <property type="taxonomic scope" value="Eukaryota"/>
</dbReference>
<evidence type="ECO:0000259" key="1">
    <source>
        <dbReference type="Pfam" id="PF07859"/>
    </source>
</evidence>
<dbReference type="InterPro" id="IPR050466">
    <property type="entry name" value="Carboxylest/Gibb_receptor"/>
</dbReference>
<evidence type="ECO:0000313" key="3">
    <source>
        <dbReference type="Proteomes" id="UP000026962"/>
    </source>
</evidence>
<reference evidence="2" key="2">
    <citation type="submission" date="2018-05" db="EMBL/GenBank/DDBJ databases">
        <title>OpunRS2 (Oryza punctata Reference Sequence Version 2).</title>
        <authorList>
            <person name="Zhang J."/>
            <person name="Kudrna D."/>
            <person name="Lee S."/>
            <person name="Talag J."/>
            <person name="Welchert J."/>
            <person name="Wing R.A."/>
        </authorList>
    </citation>
    <scope>NUCLEOTIDE SEQUENCE [LARGE SCALE GENOMIC DNA]</scope>
</reference>
<dbReference type="InterPro" id="IPR029058">
    <property type="entry name" value="AB_hydrolase_fold"/>
</dbReference>
<name>A0A0E0LLI6_ORYPU</name>
<proteinExistence type="predicted"/>
<organism evidence="2">
    <name type="scientific">Oryza punctata</name>
    <name type="common">Red rice</name>
    <dbReference type="NCBI Taxonomy" id="4537"/>
    <lineage>
        <taxon>Eukaryota</taxon>
        <taxon>Viridiplantae</taxon>
        <taxon>Streptophyta</taxon>
        <taxon>Embryophyta</taxon>
        <taxon>Tracheophyta</taxon>
        <taxon>Spermatophyta</taxon>
        <taxon>Magnoliopsida</taxon>
        <taxon>Liliopsida</taxon>
        <taxon>Poales</taxon>
        <taxon>Poaceae</taxon>
        <taxon>BOP clade</taxon>
        <taxon>Oryzoideae</taxon>
        <taxon>Oryzeae</taxon>
        <taxon>Oryzinae</taxon>
        <taxon>Oryza</taxon>
    </lineage>
</organism>
<dbReference type="OMA" id="RITMAKN"/>
<dbReference type="InterPro" id="IPR013094">
    <property type="entry name" value="AB_hydrolase_3"/>
</dbReference>
<dbReference type="Pfam" id="PF07859">
    <property type="entry name" value="Abhydrolase_3"/>
    <property type="match status" value="1"/>
</dbReference>
<protein>
    <recommendedName>
        <fullName evidence="1">Alpha/beta hydrolase fold-3 domain-containing protein</fullName>
    </recommendedName>
</protein>
<dbReference type="Proteomes" id="UP000026962">
    <property type="component" value="Chromosome 7"/>
</dbReference>
<dbReference type="SUPFAM" id="SSF53474">
    <property type="entry name" value="alpha/beta-Hydrolases"/>
    <property type="match status" value="1"/>
</dbReference>
<dbReference type="HOGENOM" id="CLU_012494_22_0_1"/>
<dbReference type="EnsemblPlants" id="OPUNC07G15590.1">
    <property type="protein sequence ID" value="OPUNC07G15590.1"/>
    <property type="gene ID" value="OPUNC07G15590"/>
</dbReference>
<keyword evidence="3" id="KW-1185">Reference proteome</keyword>
<dbReference type="AlphaFoldDB" id="A0A0E0LLI6"/>
<dbReference type="GO" id="GO:0016787">
    <property type="term" value="F:hydrolase activity"/>
    <property type="evidence" value="ECO:0007669"/>
    <property type="project" value="InterPro"/>
</dbReference>
<dbReference type="Gramene" id="OPUNC07G15590.1">
    <property type="protein sequence ID" value="OPUNC07G15590.1"/>
    <property type="gene ID" value="OPUNC07G15590"/>
</dbReference>
<feature type="domain" description="Alpha/beta hydrolase fold-3" evidence="1">
    <location>
        <begin position="91"/>
        <end position="308"/>
    </location>
</feature>
<dbReference type="Gene3D" id="3.40.50.1820">
    <property type="entry name" value="alpha/beta hydrolase"/>
    <property type="match status" value="1"/>
</dbReference>
<reference evidence="2" key="1">
    <citation type="submission" date="2015-04" db="UniProtKB">
        <authorList>
            <consortium name="EnsemblPlants"/>
        </authorList>
    </citation>
    <scope>IDENTIFICATION</scope>
</reference>
<dbReference type="PANTHER" id="PTHR23024:SF398">
    <property type="entry name" value="OS07G0526600 PROTEIN"/>
    <property type="match status" value="1"/>
</dbReference>
<dbReference type="PANTHER" id="PTHR23024">
    <property type="entry name" value="ARYLACETAMIDE DEACETYLASE"/>
    <property type="match status" value="1"/>
</dbReference>
<evidence type="ECO:0000313" key="2">
    <source>
        <dbReference type="EnsemblPlants" id="OPUNC07G15590.1"/>
    </source>
</evidence>